<feature type="signal peptide" evidence="1">
    <location>
        <begin position="1"/>
        <end position="19"/>
    </location>
</feature>
<feature type="chain" id="PRO_5025004384" evidence="1">
    <location>
        <begin position="20"/>
        <end position="270"/>
    </location>
</feature>
<dbReference type="Pfam" id="PF13557">
    <property type="entry name" value="Phenol_MetA_deg"/>
    <property type="match status" value="1"/>
</dbReference>
<proteinExistence type="predicted"/>
<dbReference type="AlphaFoldDB" id="A0A5N1IRY0"/>
<protein>
    <submittedName>
        <fullName evidence="2">Transporter</fullName>
    </submittedName>
</protein>
<evidence type="ECO:0000313" key="3">
    <source>
        <dbReference type="Proteomes" id="UP000326570"/>
    </source>
</evidence>
<evidence type="ECO:0000313" key="2">
    <source>
        <dbReference type="EMBL" id="KAA9332804.1"/>
    </source>
</evidence>
<accession>A0A5N1IRY0</accession>
<dbReference type="Proteomes" id="UP000326570">
    <property type="component" value="Unassembled WGS sequence"/>
</dbReference>
<reference evidence="2 3" key="1">
    <citation type="submission" date="2019-09" db="EMBL/GenBank/DDBJ databases">
        <title>Genome sequence of Adhaeribacter sp. M2.</title>
        <authorList>
            <person name="Srinivasan S."/>
        </authorList>
    </citation>
    <scope>NUCLEOTIDE SEQUENCE [LARGE SCALE GENOMIC DNA]</scope>
    <source>
        <strain evidence="2 3">M2</strain>
    </source>
</reference>
<keyword evidence="3" id="KW-1185">Reference proteome</keyword>
<organism evidence="2 3">
    <name type="scientific">Adhaeribacter soli</name>
    <dbReference type="NCBI Taxonomy" id="2607655"/>
    <lineage>
        <taxon>Bacteria</taxon>
        <taxon>Pseudomonadati</taxon>
        <taxon>Bacteroidota</taxon>
        <taxon>Cytophagia</taxon>
        <taxon>Cytophagales</taxon>
        <taxon>Hymenobacteraceae</taxon>
        <taxon>Adhaeribacter</taxon>
    </lineage>
</organism>
<comment type="caution">
    <text evidence="2">The sequence shown here is derived from an EMBL/GenBank/DDBJ whole genome shotgun (WGS) entry which is preliminary data.</text>
</comment>
<name>A0A5N1IRY0_9BACT</name>
<dbReference type="EMBL" id="VTWT01000006">
    <property type="protein sequence ID" value="KAA9332804.1"/>
    <property type="molecule type" value="Genomic_DNA"/>
</dbReference>
<gene>
    <name evidence="2" type="ORF">F0P94_12475</name>
</gene>
<keyword evidence="1" id="KW-0732">Signal</keyword>
<evidence type="ECO:0000256" key="1">
    <source>
        <dbReference type="SAM" id="SignalP"/>
    </source>
</evidence>
<dbReference type="RefSeq" id="WP_150904217.1">
    <property type="nucleotide sequence ID" value="NZ_VTWT01000006.1"/>
</dbReference>
<dbReference type="InterPro" id="IPR025737">
    <property type="entry name" value="FApF"/>
</dbReference>
<sequence length="270" mass="30515">MKTRFLLIACFFISTLTFAQNEGGEPVEMDTDRPSVGDASKVVPPGTVQIEAGFYYESDKTNFIEEKELHYPDVLIRVGVLKFAELRLRGRLKHVSLAPAEDQFPWEISQTGLDDIMAGTKIQLWQGNGVLPTAALQADFRLPAGNKYFKSEKVEPKLRLNFRNKLSEKLSLSYNLGVEWEENENPAEKKTFNHIGLYSLALNYKITDNFKVFVEPFAEFRENDMQQSIDAGLAYNIKPNLQVDLYSGVGLSEEAPDFFVSAGISFRLPK</sequence>